<dbReference type="EMBL" id="JBHSGP010000014">
    <property type="protein sequence ID" value="MFC4723253.1"/>
    <property type="molecule type" value="Genomic_DNA"/>
</dbReference>
<keyword evidence="2" id="KW-1185">Reference proteome</keyword>
<reference evidence="2" key="1">
    <citation type="journal article" date="2019" name="Int. J. Syst. Evol. Microbiol.">
        <title>The Global Catalogue of Microorganisms (GCM) 10K type strain sequencing project: providing services to taxonomists for standard genome sequencing and annotation.</title>
        <authorList>
            <consortium name="The Broad Institute Genomics Platform"/>
            <consortium name="The Broad Institute Genome Sequencing Center for Infectious Disease"/>
            <person name="Wu L."/>
            <person name="Ma J."/>
        </authorList>
    </citation>
    <scope>NUCLEOTIDE SEQUENCE [LARGE SCALE GENOMIC DNA]</scope>
    <source>
        <strain evidence="2">CCUG 63682</strain>
    </source>
</reference>
<proteinExistence type="predicted"/>
<name>A0ABV9N8I1_9FLAO</name>
<dbReference type="Proteomes" id="UP001595953">
    <property type="component" value="Unassembled WGS sequence"/>
</dbReference>
<sequence length="161" mass="18395">MSQLILLFLLVLISCLFFFVENKSFGSGFSMAGGTDMDMSNQKVFSDLNKQVQDETLPSRNNEFVNNKHLNNVSNTIIPSNKAIHCNSLKITNANKDLKNNLKLLEYIMTIESHLANQALKNCYSTDKLEEYLIVKKEIQYKILELSKFISQSQSNQNYLS</sequence>
<evidence type="ECO:0000313" key="1">
    <source>
        <dbReference type="EMBL" id="MFC4723253.1"/>
    </source>
</evidence>
<evidence type="ECO:0000313" key="2">
    <source>
        <dbReference type="Proteomes" id="UP001595953"/>
    </source>
</evidence>
<accession>A0ABV9N8I1</accession>
<comment type="caution">
    <text evidence="1">The sequence shown here is derived from an EMBL/GenBank/DDBJ whole genome shotgun (WGS) entry which is preliminary data.</text>
</comment>
<gene>
    <name evidence="1" type="ORF">ACFO5O_13030</name>
</gene>
<organism evidence="1 2">
    <name type="scientific">Geojedonia litorea</name>
    <dbReference type="NCBI Taxonomy" id="1268269"/>
    <lineage>
        <taxon>Bacteria</taxon>
        <taxon>Pseudomonadati</taxon>
        <taxon>Bacteroidota</taxon>
        <taxon>Flavobacteriia</taxon>
        <taxon>Flavobacteriales</taxon>
        <taxon>Flavobacteriaceae</taxon>
        <taxon>Geojedonia</taxon>
    </lineage>
</organism>
<dbReference type="RefSeq" id="WP_387964474.1">
    <property type="nucleotide sequence ID" value="NZ_JBHSGP010000014.1"/>
</dbReference>
<protein>
    <submittedName>
        <fullName evidence="1">Uncharacterized protein</fullName>
    </submittedName>
</protein>